<evidence type="ECO:0000313" key="1">
    <source>
        <dbReference type="EMBL" id="VEN64811.1"/>
    </source>
</evidence>
<dbReference type="Proteomes" id="UP000410492">
    <property type="component" value="Unassembled WGS sequence"/>
</dbReference>
<gene>
    <name evidence="1" type="ORF">CALMAC_LOCUS21253</name>
</gene>
<accession>A0A653DZT0</accession>
<protein>
    <submittedName>
        <fullName evidence="1">Uncharacterized protein</fullName>
    </submittedName>
</protein>
<sequence>MVGTLYPSLLSVIQKVLGPNGVSQMGLKLFKSLKFLKQTAERFQ</sequence>
<proteinExistence type="predicted"/>
<organism evidence="1 2">
    <name type="scientific">Callosobruchus maculatus</name>
    <name type="common">Southern cowpea weevil</name>
    <name type="synonym">Pulse bruchid</name>
    <dbReference type="NCBI Taxonomy" id="64391"/>
    <lineage>
        <taxon>Eukaryota</taxon>
        <taxon>Metazoa</taxon>
        <taxon>Ecdysozoa</taxon>
        <taxon>Arthropoda</taxon>
        <taxon>Hexapoda</taxon>
        <taxon>Insecta</taxon>
        <taxon>Pterygota</taxon>
        <taxon>Neoptera</taxon>
        <taxon>Endopterygota</taxon>
        <taxon>Coleoptera</taxon>
        <taxon>Polyphaga</taxon>
        <taxon>Cucujiformia</taxon>
        <taxon>Chrysomeloidea</taxon>
        <taxon>Chrysomelidae</taxon>
        <taxon>Bruchinae</taxon>
        <taxon>Bruchini</taxon>
        <taxon>Callosobruchus</taxon>
    </lineage>
</organism>
<evidence type="ECO:0000313" key="2">
    <source>
        <dbReference type="Proteomes" id="UP000410492"/>
    </source>
</evidence>
<dbReference type="AlphaFoldDB" id="A0A653DZT0"/>
<reference evidence="1 2" key="1">
    <citation type="submission" date="2019-01" db="EMBL/GenBank/DDBJ databases">
        <authorList>
            <person name="Sayadi A."/>
        </authorList>
    </citation>
    <scope>NUCLEOTIDE SEQUENCE [LARGE SCALE GENOMIC DNA]</scope>
</reference>
<dbReference type="EMBL" id="CAACVG010015776">
    <property type="protein sequence ID" value="VEN64811.1"/>
    <property type="molecule type" value="Genomic_DNA"/>
</dbReference>
<keyword evidence="2" id="KW-1185">Reference proteome</keyword>
<name>A0A653DZT0_CALMS</name>